<evidence type="ECO:0000256" key="1">
    <source>
        <dbReference type="SAM" id="MobiDB-lite"/>
    </source>
</evidence>
<accession>A0AAV4V122</accession>
<feature type="compositionally biased region" description="Polar residues" evidence="1">
    <location>
        <begin position="10"/>
        <end position="26"/>
    </location>
</feature>
<evidence type="ECO:0000313" key="3">
    <source>
        <dbReference type="EMBL" id="GIY63937.1"/>
    </source>
</evidence>
<keyword evidence="2" id="KW-0812">Transmembrane</keyword>
<name>A0AAV4V122_CAEEX</name>
<evidence type="ECO:0000313" key="4">
    <source>
        <dbReference type="Proteomes" id="UP001054945"/>
    </source>
</evidence>
<feature type="region of interest" description="Disordered" evidence="1">
    <location>
        <begin position="1"/>
        <end position="26"/>
    </location>
</feature>
<protein>
    <submittedName>
        <fullName evidence="3">Uncharacterized protein</fullName>
    </submittedName>
</protein>
<comment type="caution">
    <text evidence="3">The sequence shown here is derived from an EMBL/GenBank/DDBJ whole genome shotgun (WGS) entry which is preliminary data.</text>
</comment>
<keyword evidence="2" id="KW-1133">Transmembrane helix</keyword>
<reference evidence="3 4" key="1">
    <citation type="submission" date="2021-06" db="EMBL/GenBank/DDBJ databases">
        <title>Caerostris extrusa draft genome.</title>
        <authorList>
            <person name="Kono N."/>
            <person name="Arakawa K."/>
        </authorList>
    </citation>
    <scope>NUCLEOTIDE SEQUENCE [LARGE SCALE GENOMIC DNA]</scope>
</reference>
<sequence>MLHSPISLKLSGSQTNGNAKKSNPKLVSNSNSLVVWRIFVFIIERTVFEYSILLFGYGTLSLCVSEVVRVERSRMERRGI</sequence>
<evidence type="ECO:0000256" key="2">
    <source>
        <dbReference type="SAM" id="Phobius"/>
    </source>
</evidence>
<proteinExistence type="predicted"/>
<keyword evidence="2" id="KW-0472">Membrane</keyword>
<dbReference type="AlphaFoldDB" id="A0AAV4V122"/>
<feature type="transmembrane region" description="Helical" evidence="2">
    <location>
        <begin position="50"/>
        <end position="68"/>
    </location>
</feature>
<gene>
    <name evidence="3" type="ORF">CEXT_650951</name>
</gene>
<dbReference type="EMBL" id="BPLR01013807">
    <property type="protein sequence ID" value="GIY63937.1"/>
    <property type="molecule type" value="Genomic_DNA"/>
</dbReference>
<organism evidence="3 4">
    <name type="scientific">Caerostris extrusa</name>
    <name type="common">Bark spider</name>
    <name type="synonym">Caerostris bankana</name>
    <dbReference type="NCBI Taxonomy" id="172846"/>
    <lineage>
        <taxon>Eukaryota</taxon>
        <taxon>Metazoa</taxon>
        <taxon>Ecdysozoa</taxon>
        <taxon>Arthropoda</taxon>
        <taxon>Chelicerata</taxon>
        <taxon>Arachnida</taxon>
        <taxon>Araneae</taxon>
        <taxon>Araneomorphae</taxon>
        <taxon>Entelegynae</taxon>
        <taxon>Araneoidea</taxon>
        <taxon>Araneidae</taxon>
        <taxon>Caerostris</taxon>
    </lineage>
</organism>
<dbReference type="Proteomes" id="UP001054945">
    <property type="component" value="Unassembled WGS sequence"/>
</dbReference>
<keyword evidence="4" id="KW-1185">Reference proteome</keyword>